<feature type="transmembrane region" description="Helical" evidence="7">
    <location>
        <begin position="82"/>
        <end position="103"/>
    </location>
</feature>
<evidence type="ECO:0000259" key="8">
    <source>
        <dbReference type="Pfam" id="PF02656"/>
    </source>
</evidence>
<protein>
    <recommendedName>
        <fullName evidence="8">DUF202 domain-containing protein</fullName>
    </recommendedName>
</protein>
<dbReference type="OrthoDB" id="199599at2759"/>
<feature type="transmembrane region" description="Helical" evidence="7">
    <location>
        <begin position="123"/>
        <end position="149"/>
    </location>
</feature>
<gene>
    <name evidence="9" type="ORF">CLIB1423_13S00738</name>
</gene>
<proteinExistence type="predicted"/>
<evidence type="ECO:0000256" key="6">
    <source>
        <dbReference type="SAM" id="MobiDB-lite"/>
    </source>
</evidence>
<dbReference type="PANTHER" id="PTHR34187:SF2">
    <property type="entry name" value="DUF202 DOMAIN-CONTAINING PROTEIN"/>
    <property type="match status" value="1"/>
</dbReference>
<keyword evidence="5 7" id="KW-0472">Membrane</keyword>
<evidence type="ECO:0000256" key="2">
    <source>
        <dbReference type="ARBA" id="ARBA00022475"/>
    </source>
</evidence>
<dbReference type="GO" id="GO:0005886">
    <property type="term" value="C:plasma membrane"/>
    <property type="evidence" value="ECO:0007669"/>
    <property type="project" value="UniProtKB-SubCell"/>
</dbReference>
<dbReference type="Pfam" id="PF02656">
    <property type="entry name" value="DUF202"/>
    <property type="match status" value="1"/>
</dbReference>
<feature type="domain" description="DUF202" evidence="8">
    <location>
        <begin position="73"/>
        <end position="151"/>
    </location>
</feature>
<evidence type="ECO:0000256" key="4">
    <source>
        <dbReference type="ARBA" id="ARBA00022989"/>
    </source>
</evidence>
<comment type="subcellular location">
    <subcellularLocation>
        <location evidence="1">Cell membrane</location>
        <topology evidence="1">Multi-pass membrane protein</topology>
    </subcellularLocation>
</comment>
<name>A0A9P0VZE7_9ASCO</name>
<evidence type="ECO:0000256" key="7">
    <source>
        <dbReference type="SAM" id="Phobius"/>
    </source>
</evidence>
<evidence type="ECO:0000256" key="3">
    <source>
        <dbReference type="ARBA" id="ARBA00022692"/>
    </source>
</evidence>
<dbReference type="InterPro" id="IPR052053">
    <property type="entry name" value="IM_YidH-like"/>
</dbReference>
<dbReference type="Proteomes" id="UP000837801">
    <property type="component" value="Unassembled WGS sequence"/>
</dbReference>
<evidence type="ECO:0000313" key="9">
    <source>
        <dbReference type="EMBL" id="CAH2353874.1"/>
    </source>
</evidence>
<dbReference type="PANTHER" id="PTHR34187">
    <property type="entry name" value="FGR18P"/>
    <property type="match status" value="1"/>
</dbReference>
<dbReference type="EMBL" id="CAKXYY010000013">
    <property type="protein sequence ID" value="CAH2353874.1"/>
    <property type="molecule type" value="Genomic_DNA"/>
</dbReference>
<keyword evidence="10" id="KW-1185">Reference proteome</keyword>
<feature type="region of interest" description="Disordered" evidence="6">
    <location>
        <begin position="1"/>
        <end position="44"/>
    </location>
</feature>
<sequence>MSTPNEQFSQFAAFNNTNSPSPITQALSGTPSPHRTPSPAQFQPHNTDEYEVASFLSNLNPQVIMKVSTSEPRDALQSERTCLTFIRFATTLFFTALGVALNFKFKTSSKNGDEEDEGQEKSTYSTVISFILIFLSLAVLVVSGVSYFITINRYAAHKIQNYGFNNFHSVICFTSVVLTLMGISISLIVEGYLEEES</sequence>
<evidence type="ECO:0000256" key="5">
    <source>
        <dbReference type="ARBA" id="ARBA00023136"/>
    </source>
</evidence>
<dbReference type="AlphaFoldDB" id="A0A9P0VZE7"/>
<reference evidence="9" key="1">
    <citation type="submission" date="2022-03" db="EMBL/GenBank/DDBJ databases">
        <authorList>
            <person name="Legras J.-L."/>
            <person name="Devillers H."/>
            <person name="Grondin C."/>
        </authorList>
    </citation>
    <scope>NUCLEOTIDE SEQUENCE</scope>
    <source>
        <strain evidence="9">CLIB 1423</strain>
    </source>
</reference>
<keyword evidence="2" id="KW-1003">Cell membrane</keyword>
<dbReference type="InterPro" id="IPR003807">
    <property type="entry name" value="DUF202"/>
</dbReference>
<feature type="transmembrane region" description="Helical" evidence="7">
    <location>
        <begin position="170"/>
        <end position="189"/>
    </location>
</feature>
<keyword evidence="3 7" id="KW-0812">Transmembrane</keyword>
<accession>A0A9P0VZE7</accession>
<comment type="caution">
    <text evidence="9">The sequence shown here is derived from an EMBL/GenBank/DDBJ whole genome shotgun (WGS) entry which is preliminary data.</text>
</comment>
<evidence type="ECO:0000313" key="10">
    <source>
        <dbReference type="Proteomes" id="UP000837801"/>
    </source>
</evidence>
<evidence type="ECO:0000256" key="1">
    <source>
        <dbReference type="ARBA" id="ARBA00004651"/>
    </source>
</evidence>
<keyword evidence="4 7" id="KW-1133">Transmembrane helix</keyword>
<organism evidence="9 10">
    <name type="scientific">[Candida] railenensis</name>
    <dbReference type="NCBI Taxonomy" id="45579"/>
    <lineage>
        <taxon>Eukaryota</taxon>
        <taxon>Fungi</taxon>
        <taxon>Dikarya</taxon>
        <taxon>Ascomycota</taxon>
        <taxon>Saccharomycotina</taxon>
        <taxon>Pichiomycetes</taxon>
        <taxon>Debaryomycetaceae</taxon>
        <taxon>Kurtzmaniella</taxon>
    </lineage>
</organism>